<evidence type="ECO:0000313" key="2">
    <source>
        <dbReference type="EMBL" id="EHK26817.1"/>
    </source>
</evidence>
<evidence type="ECO:0000259" key="1">
    <source>
        <dbReference type="Pfam" id="PF17100"/>
    </source>
</evidence>
<dbReference type="Proteomes" id="UP000007115">
    <property type="component" value="Unassembled WGS sequence"/>
</dbReference>
<feature type="non-terminal residue" evidence="2">
    <location>
        <position position="218"/>
    </location>
</feature>
<dbReference type="AlphaFoldDB" id="G9MDF5"/>
<dbReference type="GeneID" id="25796573"/>
<dbReference type="HOGENOM" id="CLU_1258775_0_0_1"/>
<dbReference type="VEuPathDB" id="FungiDB:TRIVIDRAFT_6421"/>
<dbReference type="Pfam" id="PF17100">
    <property type="entry name" value="NACHT_N"/>
    <property type="match status" value="1"/>
</dbReference>
<dbReference type="STRING" id="413071.G9MDF5"/>
<dbReference type="OrthoDB" id="4919232at2759"/>
<sequence>LDLWNSAYNSLRDSLSSAGLVTVYESILCQELPNNQSIGGINQSLPRSDDERLRNLITITESGLKKCRTKSQADDQAKALIRASRKIIKSVWADYPSTAVAWSGICILTPLLLGATIAIEDMRRGAIHVLGRIPWYMHLSELILGSAWKSDAEFYTQRDRTREKLLKLYRKVLEFEMNCVCAAASSWNNAAKNVVGWHKLGAMVREIEELDAEISNLI</sequence>
<name>G9MDF5_HYPVG</name>
<comment type="caution">
    <text evidence="2">The sequence shown here is derived from an EMBL/GenBank/DDBJ whole genome shotgun (WGS) entry which is preliminary data.</text>
</comment>
<feature type="domain" description="NWD NACHT-NTPase N-terminal" evidence="1">
    <location>
        <begin position="2"/>
        <end position="214"/>
    </location>
</feature>
<reference evidence="2 3" key="1">
    <citation type="journal article" date="2011" name="Genome Biol.">
        <title>Comparative genome sequence analysis underscores mycoparasitism as the ancestral life style of Trichoderma.</title>
        <authorList>
            <person name="Kubicek C.P."/>
            <person name="Herrera-Estrella A."/>
            <person name="Seidl-Seiboth V."/>
            <person name="Martinez D.A."/>
            <person name="Druzhinina I.S."/>
            <person name="Thon M."/>
            <person name="Zeilinger S."/>
            <person name="Casas-Flores S."/>
            <person name="Horwitz B.A."/>
            <person name="Mukherjee P.K."/>
            <person name="Mukherjee M."/>
            <person name="Kredics L."/>
            <person name="Alcaraz L.D."/>
            <person name="Aerts A."/>
            <person name="Antal Z."/>
            <person name="Atanasova L."/>
            <person name="Cervantes-Badillo M.G."/>
            <person name="Challacombe J."/>
            <person name="Chertkov O."/>
            <person name="McCluskey K."/>
            <person name="Coulpier F."/>
            <person name="Deshpande N."/>
            <person name="von Doehren H."/>
            <person name="Ebbole D.J."/>
            <person name="Esquivel-Naranjo E.U."/>
            <person name="Fekete E."/>
            <person name="Flipphi M."/>
            <person name="Glaser F."/>
            <person name="Gomez-Rodriguez E.Y."/>
            <person name="Gruber S."/>
            <person name="Han C."/>
            <person name="Henrissat B."/>
            <person name="Hermosa R."/>
            <person name="Hernandez-Onate M."/>
            <person name="Karaffa L."/>
            <person name="Kosti I."/>
            <person name="Le Crom S."/>
            <person name="Lindquist E."/>
            <person name="Lucas S."/>
            <person name="Luebeck M."/>
            <person name="Luebeck P.S."/>
            <person name="Margeot A."/>
            <person name="Metz B."/>
            <person name="Misra M."/>
            <person name="Nevalainen H."/>
            <person name="Omann M."/>
            <person name="Packer N."/>
            <person name="Perrone G."/>
            <person name="Uresti-Rivera E.E."/>
            <person name="Salamov A."/>
            <person name="Schmoll M."/>
            <person name="Seiboth B."/>
            <person name="Shapiro H."/>
            <person name="Sukno S."/>
            <person name="Tamayo-Ramos J.A."/>
            <person name="Tisch D."/>
            <person name="Wiest A."/>
            <person name="Wilkinson H.H."/>
            <person name="Zhang M."/>
            <person name="Coutinho P.M."/>
            <person name="Kenerley C.M."/>
            <person name="Monte E."/>
            <person name="Baker S.E."/>
            <person name="Grigoriev I.V."/>
        </authorList>
    </citation>
    <scope>NUCLEOTIDE SEQUENCE [LARGE SCALE GENOMIC DNA]</scope>
    <source>
        <strain evidence="3">Gv29-8 / FGSC 10586</strain>
    </source>
</reference>
<proteinExistence type="predicted"/>
<dbReference type="InterPro" id="IPR031359">
    <property type="entry name" value="NACHT_N"/>
</dbReference>
<accession>G9MDF5</accession>
<dbReference type="eggNOG" id="KOG4177">
    <property type="taxonomic scope" value="Eukaryota"/>
</dbReference>
<dbReference type="InParanoid" id="G9MDF5"/>
<dbReference type="OMA" id="ELMMMIA"/>
<organism evidence="2 3">
    <name type="scientific">Hypocrea virens (strain Gv29-8 / FGSC 10586)</name>
    <name type="common">Gliocladium virens</name>
    <name type="synonym">Trichoderma virens</name>
    <dbReference type="NCBI Taxonomy" id="413071"/>
    <lineage>
        <taxon>Eukaryota</taxon>
        <taxon>Fungi</taxon>
        <taxon>Dikarya</taxon>
        <taxon>Ascomycota</taxon>
        <taxon>Pezizomycotina</taxon>
        <taxon>Sordariomycetes</taxon>
        <taxon>Hypocreomycetidae</taxon>
        <taxon>Hypocreales</taxon>
        <taxon>Hypocreaceae</taxon>
        <taxon>Trichoderma</taxon>
    </lineage>
</organism>
<dbReference type="EMBL" id="ABDF02000001">
    <property type="protein sequence ID" value="EHK26817.1"/>
    <property type="molecule type" value="Genomic_DNA"/>
</dbReference>
<protein>
    <recommendedName>
        <fullName evidence="1">NWD NACHT-NTPase N-terminal domain-containing protein</fullName>
    </recommendedName>
</protein>
<keyword evidence="3" id="KW-1185">Reference proteome</keyword>
<feature type="non-terminal residue" evidence="2">
    <location>
        <position position="1"/>
    </location>
</feature>
<gene>
    <name evidence="2" type="ORF">TRIVIDRAFT_6421</name>
</gene>
<dbReference type="RefSeq" id="XP_013960932.1">
    <property type="nucleotide sequence ID" value="XM_014105457.1"/>
</dbReference>
<evidence type="ECO:0000313" key="3">
    <source>
        <dbReference type="Proteomes" id="UP000007115"/>
    </source>
</evidence>